<evidence type="ECO:0000313" key="1">
    <source>
        <dbReference type="EMBL" id="QJA43308.1"/>
    </source>
</evidence>
<proteinExistence type="predicted"/>
<dbReference type="EMBL" id="MT143700">
    <property type="protein sequence ID" value="QJA43308.1"/>
    <property type="molecule type" value="Genomic_DNA"/>
</dbReference>
<reference evidence="1" key="1">
    <citation type="submission" date="2020-03" db="EMBL/GenBank/DDBJ databases">
        <title>The deep terrestrial virosphere.</title>
        <authorList>
            <person name="Holmfeldt K."/>
            <person name="Nilsson E."/>
            <person name="Simone D."/>
            <person name="Lopez-Fernandez M."/>
            <person name="Wu X."/>
            <person name="de Brujin I."/>
            <person name="Lundin D."/>
            <person name="Andersson A."/>
            <person name="Bertilsson S."/>
            <person name="Dopson M."/>
        </authorList>
    </citation>
    <scope>NUCLEOTIDE SEQUENCE</scope>
    <source>
        <strain evidence="1">MM171A00247</strain>
        <strain evidence="2">MM171B00144</strain>
    </source>
</reference>
<organism evidence="1">
    <name type="scientific">viral metagenome</name>
    <dbReference type="NCBI Taxonomy" id="1070528"/>
    <lineage>
        <taxon>unclassified sequences</taxon>
        <taxon>metagenomes</taxon>
        <taxon>organismal metagenomes</taxon>
    </lineage>
</organism>
<name>A0A6H1Z700_9ZZZZ</name>
<protein>
    <submittedName>
        <fullName evidence="1">Uncharacterized protein</fullName>
    </submittedName>
</protein>
<evidence type="ECO:0000313" key="2">
    <source>
        <dbReference type="EMBL" id="QJB04968.1"/>
    </source>
</evidence>
<sequence>MQDYPGIIRECDRCGFEYEAVKLQEQDGLYVCEKCYDEKGFDEKKADNPKDSYAHYFKS</sequence>
<dbReference type="EMBL" id="MT143893">
    <property type="protein sequence ID" value="QJB04968.1"/>
    <property type="molecule type" value="Genomic_DNA"/>
</dbReference>
<accession>A0A6H1Z700</accession>
<dbReference type="AlphaFoldDB" id="A0A6H1Z700"/>
<gene>
    <name evidence="1" type="ORF">MM171A00247_0022</name>
    <name evidence="2" type="ORF">MM171B00144_0007</name>
</gene>